<dbReference type="InterPro" id="IPR036869">
    <property type="entry name" value="J_dom_sf"/>
</dbReference>
<evidence type="ECO:0000256" key="1">
    <source>
        <dbReference type="ARBA" id="ARBA00023186"/>
    </source>
</evidence>
<gene>
    <name evidence="4" type="ORF">RCO7_01161</name>
</gene>
<dbReference type="GO" id="GO:0036503">
    <property type="term" value="P:ERAD pathway"/>
    <property type="evidence" value="ECO:0007669"/>
    <property type="project" value="TreeGrafter"/>
</dbReference>
<dbReference type="Proteomes" id="UP000178129">
    <property type="component" value="Unassembled WGS sequence"/>
</dbReference>
<feature type="transmembrane region" description="Helical" evidence="2">
    <location>
        <begin position="51"/>
        <end position="67"/>
    </location>
</feature>
<dbReference type="InParanoid" id="A0A1E1JQX0"/>
<proteinExistence type="predicted"/>
<dbReference type="PANTHER" id="PTHR44360:SF1">
    <property type="entry name" value="DNAJ HOMOLOG SUBFAMILY B MEMBER 9"/>
    <property type="match status" value="1"/>
</dbReference>
<feature type="domain" description="J" evidence="3">
    <location>
        <begin position="78"/>
        <end position="144"/>
    </location>
</feature>
<dbReference type="InterPro" id="IPR001623">
    <property type="entry name" value="DnaJ_domain"/>
</dbReference>
<dbReference type="PANTHER" id="PTHR44360">
    <property type="entry name" value="DNAJ HOMOLOG SUBFAMILY B MEMBER 9"/>
    <property type="match status" value="1"/>
</dbReference>
<evidence type="ECO:0000256" key="2">
    <source>
        <dbReference type="SAM" id="Phobius"/>
    </source>
</evidence>
<dbReference type="SUPFAM" id="SSF46565">
    <property type="entry name" value="Chaperone J-domain"/>
    <property type="match status" value="1"/>
</dbReference>
<reference evidence="5" key="1">
    <citation type="submission" date="2016-03" db="EMBL/GenBank/DDBJ databases">
        <authorList>
            <person name="Ploux O."/>
        </authorList>
    </citation>
    <scope>NUCLEOTIDE SEQUENCE [LARGE SCALE GENOMIC DNA]</scope>
    <source>
        <strain evidence="5">UK7</strain>
    </source>
</reference>
<feature type="transmembrane region" description="Helical" evidence="2">
    <location>
        <begin position="167"/>
        <end position="187"/>
    </location>
</feature>
<keyword evidence="2" id="KW-0812">Transmembrane</keyword>
<dbReference type="CDD" id="cd06257">
    <property type="entry name" value="DnaJ"/>
    <property type="match status" value="1"/>
</dbReference>
<feature type="transmembrane region" description="Helical" evidence="2">
    <location>
        <begin position="6"/>
        <end position="30"/>
    </location>
</feature>
<accession>A0A1E1JQX0</accession>
<dbReference type="PRINTS" id="PR00625">
    <property type="entry name" value="JDOMAIN"/>
</dbReference>
<keyword evidence="2" id="KW-1133">Transmembrane helix</keyword>
<dbReference type="EMBL" id="FJUW01000001">
    <property type="protein sequence ID" value="CZS88198.1"/>
    <property type="molecule type" value="Genomic_DNA"/>
</dbReference>
<evidence type="ECO:0000259" key="3">
    <source>
        <dbReference type="PROSITE" id="PS50076"/>
    </source>
</evidence>
<protein>
    <submittedName>
        <fullName evidence="4">Related to CHAPERONE PROTEIN DNAJ</fullName>
    </submittedName>
</protein>
<dbReference type="Gene3D" id="1.10.287.110">
    <property type="entry name" value="DnaJ domain"/>
    <property type="match status" value="1"/>
</dbReference>
<dbReference type="STRING" id="914237.A0A1E1JQX0"/>
<organism evidence="4 5">
    <name type="scientific">Rhynchosporium graminicola</name>
    <dbReference type="NCBI Taxonomy" id="2792576"/>
    <lineage>
        <taxon>Eukaryota</taxon>
        <taxon>Fungi</taxon>
        <taxon>Dikarya</taxon>
        <taxon>Ascomycota</taxon>
        <taxon>Pezizomycotina</taxon>
        <taxon>Leotiomycetes</taxon>
        <taxon>Helotiales</taxon>
        <taxon>Ploettnerulaceae</taxon>
        <taxon>Rhynchosporium</taxon>
    </lineage>
</organism>
<keyword evidence="5" id="KW-1185">Reference proteome</keyword>
<keyword evidence="2" id="KW-0472">Membrane</keyword>
<evidence type="ECO:0000313" key="4">
    <source>
        <dbReference type="EMBL" id="CZS88198.1"/>
    </source>
</evidence>
<dbReference type="SMART" id="SM00271">
    <property type="entry name" value="DnaJ"/>
    <property type="match status" value="1"/>
</dbReference>
<dbReference type="AlphaFoldDB" id="A0A1E1JQX0"/>
<dbReference type="GO" id="GO:0005783">
    <property type="term" value="C:endoplasmic reticulum"/>
    <property type="evidence" value="ECO:0007669"/>
    <property type="project" value="TreeGrafter"/>
</dbReference>
<keyword evidence="1" id="KW-0143">Chaperone</keyword>
<comment type="caution">
    <text evidence="4">The sequence shown here is derived from an EMBL/GenBank/DDBJ whole genome shotgun (WGS) entry which is preliminary data.</text>
</comment>
<sequence>MSASNLLSLAGWTFLPNFVTGWLQTIYYGIMIRAGDPKPQPGSPRYIAHRRRIHIIVVSAYLLYTIYEADWAIRRASDFYQDLGVPYTATEREIKSRFRRLAAIYHPDKVSSTSPGGEGYFVHLKLAQDTLLNPAKRFAYERFGPEIIQWQRCSGIRDFVLHGLQSILPYYGVAAIFMYILGMQGYLEWGKYWRWLTLAGFCVFELHTISRPHFPSFAVKIVNPLLTKFTAHPPYLPFQLIQLGRTISVTLYIAFSQIGPHLEPPTPVVSNATPEVQLKQQLDRLEATAKTVDVEATRAVQLELSPFMGDEQAIGDVKGKMKEWLVQNTIQSDPMVRDAIGTLLKKRRTDAPAGARGNR</sequence>
<dbReference type="PROSITE" id="PS50076">
    <property type="entry name" value="DNAJ_2"/>
    <property type="match status" value="1"/>
</dbReference>
<name>A0A1E1JQX0_9HELO</name>
<dbReference type="GO" id="GO:0051787">
    <property type="term" value="F:misfolded protein binding"/>
    <property type="evidence" value="ECO:0007669"/>
    <property type="project" value="TreeGrafter"/>
</dbReference>
<dbReference type="Pfam" id="PF00226">
    <property type="entry name" value="DnaJ"/>
    <property type="match status" value="1"/>
</dbReference>
<evidence type="ECO:0000313" key="5">
    <source>
        <dbReference type="Proteomes" id="UP000178129"/>
    </source>
</evidence>
<dbReference type="GO" id="GO:0051087">
    <property type="term" value="F:protein-folding chaperone binding"/>
    <property type="evidence" value="ECO:0007669"/>
    <property type="project" value="TreeGrafter"/>
</dbReference>
<dbReference type="InterPro" id="IPR051948">
    <property type="entry name" value="Hsp70_co-chaperone_J-domain"/>
</dbReference>